<dbReference type="Pfam" id="PF19652">
    <property type="entry name" value="DUF6155"/>
    <property type="match status" value="1"/>
</dbReference>
<dbReference type="RefSeq" id="WP_107036527.1">
    <property type="nucleotide sequence ID" value="NZ_CAOOML010000009.1"/>
</dbReference>
<organism evidence="1 2">
    <name type="scientific">Paramuribaculum intestinale</name>
    <dbReference type="NCBI Taxonomy" id="2094151"/>
    <lineage>
        <taxon>Bacteria</taxon>
        <taxon>Pseudomonadati</taxon>
        <taxon>Bacteroidota</taxon>
        <taxon>Bacteroidia</taxon>
        <taxon>Bacteroidales</taxon>
        <taxon>Muribaculaceae</taxon>
        <taxon>Paramuribaculum</taxon>
    </lineage>
</organism>
<evidence type="ECO:0000313" key="1">
    <source>
        <dbReference type="EMBL" id="PWB06643.1"/>
    </source>
</evidence>
<dbReference type="GeneID" id="93424778"/>
<dbReference type="Proteomes" id="UP000244925">
    <property type="component" value="Unassembled WGS sequence"/>
</dbReference>
<reference evidence="2" key="1">
    <citation type="submission" date="2018-02" db="EMBL/GenBank/DDBJ databases">
        <authorList>
            <person name="Clavel T."/>
            <person name="Strowig T."/>
        </authorList>
    </citation>
    <scope>NUCLEOTIDE SEQUENCE [LARGE SCALE GENOMIC DNA]</scope>
    <source>
        <strain evidence="2">DSM 100764</strain>
    </source>
</reference>
<keyword evidence="2" id="KW-1185">Reference proteome</keyword>
<proteinExistence type="predicted"/>
<evidence type="ECO:0000313" key="2">
    <source>
        <dbReference type="Proteomes" id="UP000244925"/>
    </source>
</evidence>
<accession>A0A2V1IVY4</accession>
<gene>
    <name evidence="1" type="ORF">C5O25_09600</name>
</gene>
<protein>
    <submittedName>
        <fullName evidence="1">Uncharacterized protein</fullName>
    </submittedName>
</protein>
<name>A0A2V1IVY4_9BACT</name>
<dbReference type="InterPro" id="IPR046153">
    <property type="entry name" value="DUF6155"/>
</dbReference>
<sequence length="172" mass="20009">MSKAKLKKLLSTLSKEQVVDIMLQLYDASKEANAWLEFYLAPNSDAELEKYKKAIRSQFYGRNDWPKDPSFRECNKLITAFKKLIPDPHAIADLMLYYVEQGCSLTAQYGDYDEPFYTALENNFNKAVKFISSNGLISDYSLRMQRMIKSVECCGYGFPDTLWDIYYEYAED</sequence>
<dbReference type="AlphaFoldDB" id="A0A2V1IVY4"/>
<comment type="caution">
    <text evidence="1">The sequence shown here is derived from an EMBL/GenBank/DDBJ whole genome shotgun (WGS) entry which is preliminary data.</text>
</comment>
<dbReference type="EMBL" id="PUBV01000021">
    <property type="protein sequence ID" value="PWB06643.1"/>
    <property type="molecule type" value="Genomic_DNA"/>
</dbReference>